<reference evidence="9 10" key="1">
    <citation type="submission" date="2021-01" db="EMBL/GenBank/DDBJ databases">
        <title>Carboxyliciviraga sp.nov., isolated from coastal sediments.</title>
        <authorList>
            <person name="Lu D."/>
            <person name="Zhang T."/>
        </authorList>
    </citation>
    <scope>NUCLEOTIDE SEQUENCE [LARGE SCALE GENOMIC DNA]</scope>
    <source>
        <strain evidence="9 10">N1Y132</strain>
    </source>
</reference>
<dbReference type="RefSeq" id="WP_200463427.1">
    <property type="nucleotide sequence ID" value="NZ_JAENRR010000004.1"/>
</dbReference>
<comment type="caution">
    <text evidence="9">The sequence shown here is derived from an EMBL/GenBank/DDBJ whole genome shotgun (WGS) entry which is preliminary data.</text>
</comment>
<evidence type="ECO:0000256" key="4">
    <source>
        <dbReference type="ARBA" id="ARBA00023136"/>
    </source>
</evidence>
<proteinExistence type="inferred from homology"/>
<dbReference type="Proteomes" id="UP000605676">
    <property type="component" value="Unassembled WGS sequence"/>
</dbReference>
<evidence type="ECO:0000256" key="1">
    <source>
        <dbReference type="ARBA" id="ARBA00004442"/>
    </source>
</evidence>
<keyword evidence="3 6" id="KW-0732">Signal</keyword>
<dbReference type="SUPFAM" id="SSF48452">
    <property type="entry name" value="TPR-like"/>
    <property type="match status" value="1"/>
</dbReference>
<dbReference type="EMBL" id="JAENRR010000004">
    <property type="protein sequence ID" value="MBK3516194.1"/>
    <property type="molecule type" value="Genomic_DNA"/>
</dbReference>
<evidence type="ECO:0000256" key="5">
    <source>
        <dbReference type="ARBA" id="ARBA00023237"/>
    </source>
</evidence>
<evidence type="ECO:0000313" key="9">
    <source>
        <dbReference type="EMBL" id="MBK3516194.1"/>
    </source>
</evidence>
<comment type="similarity">
    <text evidence="2">Belongs to the SusD family.</text>
</comment>
<dbReference type="InterPro" id="IPR033985">
    <property type="entry name" value="SusD-like_N"/>
</dbReference>
<gene>
    <name evidence="9" type="ORF">JIV24_02500</name>
</gene>
<dbReference type="Gene3D" id="1.25.40.390">
    <property type="match status" value="1"/>
</dbReference>
<accession>A0ABS1HEW7</accession>
<dbReference type="InterPro" id="IPR012944">
    <property type="entry name" value="SusD_RagB_dom"/>
</dbReference>
<evidence type="ECO:0000259" key="7">
    <source>
        <dbReference type="Pfam" id="PF07980"/>
    </source>
</evidence>
<sequence>MKTLKIYFFALLALMGASNCSDEFLDRTPSDQVSSATFFQQEKDIVYALNAVYDLIGFNNWGSVYGNGTDMLRIEVLTDNAVDHHSWNACYELGNGTANAYDWYVQYRWQERYRGIMRANRLLEGVPNVEDMDLDYRNRLVAEATVLRAYFYFDLVYLFGDVPFLTSSIIPDDCEPMIDSEGNVTPNPKCTRTDKNTIMDALVADLEAVVNHLPKSYDTEDKGRVTQGTALTLQARIHLYREEWVKAAEASKAVMDLNVYSIYPSYANMFHYEGIDNEEVIFDIQVMEDVKEGEFWLPNYGPNSVGGWSCSCPLQSMVDAYETTDGKTIDDPTSIYDPNMPYANRDPRFNHSILYPGRDWQGGVYNTIPGATYPGKEIIIGDDLTDDAGGQWNKTATGYNWIKYISQQDIDNSNYWDSGIHFIIMRYAEVLLMYAEAKIEAGDIDQSVYDAINDVRQRGDVMMPAITAGKSVDQLREIVRRERRVELAFEGIRLYDIRRWKIAEQVMPGESEGLTYTDPDSGEQVTLSGGNRNFDPAKHYLWPIPQAEIDVSGLPQNNNW</sequence>
<comment type="subcellular location">
    <subcellularLocation>
        <location evidence="1">Cell outer membrane</location>
    </subcellularLocation>
</comment>
<feature type="chain" id="PRO_5047328712" evidence="6">
    <location>
        <begin position="21"/>
        <end position="560"/>
    </location>
</feature>
<dbReference type="Pfam" id="PF07980">
    <property type="entry name" value="SusD_RagB"/>
    <property type="match status" value="1"/>
</dbReference>
<evidence type="ECO:0000259" key="8">
    <source>
        <dbReference type="Pfam" id="PF14322"/>
    </source>
</evidence>
<feature type="domain" description="RagB/SusD" evidence="7">
    <location>
        <begin position="279"/>
        <end position="560"/>
    </location>
</feature>
<keyword evidence="4" id="KW-0472">Membrane</keyword>
<evidence type="ECO:0000313" key="10">
    <source>
        <dbReference type="Proteomes" id="UP000605676"/>
    </source>
</evidence>
<dbReference type="InterPro" id="IPR011990">
    <property type="entry name" value="TPR-like_helical_dom_sf"/>
</dbReference>
<evidence type="ECO:0000256" key="6">
    <source>
        <dbReference type="SAM" id="SignalP"/>
    </source>
</evidence>
<evidence type="ECO:0000256" key="3">
    <source>
        <dbReference type="ARBA" id="ARBA00022729"/>
    </source>
</evidence>
<keyword evidence="5" id="KW-0998">Cell outer membrane</keyword>
<keyword evidence="10" id="KW-1185">Reference proteome</keyword>
<dbReference type="Pfam" id="PF14322">
    <property type="entry name" value="SusD-like_3"/>
    <property type="match status" value="1"/>
</dbReference>
<feature type="domain" description="SusD-like N-terminal" evidence="8">
    <location>
        <begin position="23"/>
        <end position="239"/>
    </location>
</feature>
<evidence type="ECO:0000256" key="2">
    <source>
        <dbReference type="ARBA" id="ARBA00006275"/>
    </source>
</evidence>
<protein>
    <submittedName>
        <fullName evidence="9">RagB/SusD family nutrient uptake outer membrane protein</fullName>
    </submittedName>
</protein>
<name>A0ABS1HEW7_9BACT</name>
<organism evidence="9 10">
    <name type="scientific">Carboxylicivirga marina</name>
    <dbReference type="NCBI Taxonomy" id="2800988"/>
    <lineage>
        <taxon>Bacteria</taxon>
        <taxon>Pseudomonadati</taxon>
        <taxon>Bacteroidota</taxon>
        <taxon>Bacteroidia</taxon>
        <taxon>Marinilabiliales</taxon>
        <taxon>Marinilabiliaceae</taxon>
        <taxon>Carboxylicivirga</taxon>
    </lineage>
</organism>
<feature type="signal peptide" evidence="6">
    <location>
        <begin position="1"/>
        <end position="20"/>
    </location>
</feature>